<evidence type="ECO:0000313" key="2">
    <source>
        <dbReference type="Proteomes" id="UP000001623"/>
    </source>
</evidence>
<dbReference type="Proteomes" id="UP000001623">
    <property type="component" value="Chromosome"/>
</dbReference>
<dbReference type="eggNOG" id="ENOG50313QW">
    <property type="taxonomic scope" value="Bacteria"/>
</dbReference>
<dbReference type="HOGENOM" id="CLU_2001178_0_0_5"/>
<name>F7XZY0_MESOW</name>
<evidence type="ECO:0000313" key="1">
    <source>
        <dbReference type="EMBL" id="AEH88194.1"/>
    </source>
</evidence>
<dbReference type="EMBL" id="CP002279">
    <property type="protein sequence ID" value="AEH88194.1"/>
    <property type="molecule type" value="Genomic_DNA"/>
</dbReference>
<dbReference type="STRING" id="536019.Mesop_3753"/>
<proteinExistence type="predicted"/>
<dbReference type="RefSeq" id="WP_013894878.1">
    <property type="nucleotide sequence ID" value="NC_015675.1"/>
</dbReference>
<dbReference type="AlphaFoldDB" id="F7XZY0"/>
<sequence length="124" mass="12877">MYDLSLLYGPMFGSVGFGVPAVLTLAGTDGAVIDIGADGGPLQAIDKTSGMAVGGGGRFASAIETVEPVAILRAPDLAGIDLENLRGATLRFNDKDWNVRNHALKTSPRGEAYGEVLLMLTEKA</sequence>
<gene>
    <name evidence="1" type="ordered locus">Mesop_3753</name>
</gene>
<dbReference type="KEGG" id="mop:Mesop_3753"/>
<organism evidence="1 2">
    <name type="scientific">Mesorhizobium opportunistum (strain LMG 24607 / HAMBI 3007 / WSM2075)</name>
    <dbReference type="NCBI Taxonomy" id="536019"/>
    <lineage>
        <taxon>Bacteria</taxon>
        <taxon>Pseudomonadati</taxon>
        <taxon>Pseudomonadota</taxon>
        <taxon>Alphaproteobacteria</taxon>
        <taxon>Hyphomicrobiales</taxon>
        <taxon>Phyllobacteriaceae</taxon>
        <taxon>Mesorhizobium</taxon>
    </lineage>
</organism>
<protein>
    <submittedName>
        <fullName evidence="1">Uncharacterized protein</fullName>
    </submittedName>
</protein>
<accession>F7XZY0</accession>
<reference evidence="1 2" key="1">
    <citation type="submission" date="2010-10" db="EMBL/GenBank/DDBJ databases">
        <title>Complete sequence of Mesorhizobium opportunistum WSM2075.</title>
        <authorList>
            <consortium name="US DOE Joint Genome Institute"/>
            <person name="Lucas S."/>
            <person name="Copeland A."/>
            <person name="Lapidus A."/>
            <person name="Cheng J.-F."/>
            <person name="Bruce D."/>
            <person name="Goodwin L."/>
            <person name="Pitluck S."/>
            <person name="Chertkov O."/>
            <person name="Misra M."/>
            <person name="Detter J.C."/>
            <person name="Han C."/>
            <person name="Tapia R."/>
            <person name="Land M."/>
            <person name="Hauser L."/>
            <person name="Kyrpides N."/>
            <person name="Ovchinnikova G."/>
            <person name="Mavrommatis K.M."/>
            <person name="Tiwari R.P."/>
            <person name="Howieson J.G."/>
            <person name="O'Hara G.W."/>
            <person name="Nandasena K.G."/>
            <person name="Woyke T."/>
        </authorList>
    </citation>
    <scope>NUCLEOTIDE SEQUENCE [LARGE SCALE GENOMIC DNA]</scope>
    <source>
        <strain evidence="2">LMG 24607 / HAMBI 3007 / WSM2075</strain>
    </source>
</reference>